<organism evidence="3 4">
    <name type="scientific">Oesophagostomum dentatum</name>
    <name type="common">Nodular worm</name>
    <dbReference type="NCBI Taxonomy" id="61180"/>
    <lineage>
        <taxon>Eukaryota</taxon>
        <taxon>Metazoa</taxon>
        <taxon>Ecdysozoa</taxon>
        <taxon>Nematoda</taxon>
        <taxon>Chromadorea</taxon>
        <taxon>Rhabditida</taxon>
        <taxon>Rhabditina</taxon>
        <taxon>Rhabditomorpha</taxon>
        <taxon>Strongyloidea</taxon>
        <taxon>Strongylidae</taxon>
        <taxon>Oesophagostomum</taxon>
    </lineage>
</organism>
<accession>A0A0B1T5A1</accession>
<keyword evidence="1" id="KW-0175">Coiled coil</keyword>
<dbReference type="OrthoDB" id="297496at2759"/>
<gene>
    <name evidence="3" type="ORF">OESDEN_07378</name>
</gene>
<feature type="signal peptide" evidence="2">
    <location>
        <begin position="1"/>
        <end position="17"/>
    </location>
</feature>
<evidence type="ECO:0000313" key="3">
    <source>
        <dbReference type="EMBL" id="KHJ92728.1"/>
    </source>
</evidence>
<dbReference type="EMBL" id="KN551173">
    <property type="protein sequence ID" value="KHJ92728.1"/>
    <property type="molecule type" value="Genomic_DNA"/>
</dbReference>
<name>A0A0B1T5A1_OESDE</name>
<protein>
    <submittedName>
        <fullName evidence="3">Uncharacterized protein</fullName>
    </submittedName>
</protein>
<reference evidence="3 4" key="1">
    <citation type="submission" date="2014-03" db="EMBL/GenBank/DDBJ databases">
        <title>Draft genome of the hookworm Oesophagostomum dentatum.</title>
        <authorList>
            <person name="Mitreva M."/>
        </authorList>
    </citation>
    <scope>NUCLEOTIDE SEQUENCE [LARGE SCALE GENOMIC DNA]</scope>
    <source>
        <strain evidence="3 4">OD-Hann</strain>
    </source>
</reference>
<proteinExistence type="predicted"/>
<dbReference type="Proteomes" id="UP000053660">
    <property type="component" value="Unassembled WGS sequence"/>
</dbReference>
<feature type="chain" id="PRO_5002061436" evidence="2">
    <location>
        <begin position="18"/>
        <end position="393"/>
    </location>
</feature>
<sequence>MATFGVVIVGLSMVSVCIDVVREKLELMYMALLKKVLADYMEAVKNGDPDAAKGMMAGFKGKAKFLLPLISKERGAKAMSKFREDCTAKLKLSQQLSMRCFKGIDPPAVLTHLDPKTGMPEFASANKEDFSDYIEQAAEKRAEEERKEMQRLNQLLEQSAVRSAGESRSTLSLDTGKKLRMLDSYCQTTTSLVPETKTVSTVTEMDVQELDVGEKCALCGNSRPEVRSAGVQPEVTSIFVIEDSESEIATGHNVESALRDTSVAVQRSIADELASFHQTSETALTSNVTRRTLQSGQTSIPSPTSVQTEVIGFDSDIKRSAAVVDQPKIEIRYLKSTGAQTDEPFSSKVAHASTEYRLKSDNVTERAAKEIEAFTRTAVISNAIRLVRFIVWL</sequence>
<keyword evidence="4" id="KW-1185">Reference proteome</keyword>
<keyword evidence="2" id="KW-0732">Signal</keyword>
<feature type="coiled-coil region" evidence="1">
    <location>
        <begin position="127"/>
        <end position="162"/>
    </location>
</feature>
<evidence type="ECO:0000256" key="1">
    <source>
        <dbReference type="SAM" id="Coils"/>
    </source>
</evidence>
<dbReference type="AlphaFoldDB" id="A0A0B1T5A1"/>
<evidence type="ECO:0000313" key="4">
    <source>
        <dbReference type="Proteomes" id="UP000053660"/>
    </source>
</evidence>
<evidence type="ECO:0000256" key="2">
    <source>
        <dbReference type="SAM" id="SignalP"/>
    </source>
</evidence>